<dbReference type="InterPro" id="IPR036388">
    <property type="entry name" value="WH-like_DNA-bd_sf"/>
</dbReference>
<dbReference type="GO" id="GO:0006355">
    <property type="term" value="P:regulation of DNA-templated transcription"/>
    <property type="evidence" value="ECO:0007669"/>
    <property type="project" value="InterPro"/>
</dbReference>
<feature type="domain" description="HTH crp-type" evidence="1">
    <location>
        <begin position="6"/>
        <end position="79"/>
    </location>
</feature>
<dbReference type="Gene3D" id="1.10.10.10">
    <property type="entry name" value="Winged helix-like DNA-binding domain superfamily/Winged helix DNA-binding domain"/>
    <property type="match status" value="1"/>
</dbReference>
<gene>
    <name evidence="2" type="ORF">R4F53_23350</name>
</gene>
<dbReference type="EMBL" id="JAWLLD010000035">
    <property type="protein sequence ID" value="MDV7015227.1"/>
    <property type="molecule type" value="Genomic_DNA"/>
</dbReference>
<sequence>MDFAFADVESRVANQLLYLRKRFGRQDGEVVRVVHDLALKDFSLLVGAPPKTVDEILHKFEVRGWIRLEDKSVAIVDAQELASVSHLSASEVHCV</sequence>
<protein>
    <submittedName>
        <fullName evidence="2">Helix-turn-helix domain-containing protein</fullName>
    </submittedName>
</protein>
<accession>A0AAE4RHY3</accession>
<evidence type="ECO:0000259" key="1">
    <source>
        <dbReference type="PROSITE" id="PS51063"/>
    </source>
</evidence>
<dbReference type="InterPro" id="IPR012318">
    <property type="entry name" value="HTH_CRP"/>
</dbReference>
<comment type="caution">
    <text evidence="2">The sequence shown here is derived from an EMBL/GenBank/DDBJ whole genome shotgun (WGS) entry which is preliminary data.</text>
</comment>
<dbReference type="SUPFAM" id="SSF46785">
    <property type="entry name" value="Winged helix' DNA-binding domain"/>
    <property type="match status" value="1"/>
</dbReference>
<dbReference type="PROSITE" id="PS51063">
    <property type="entry name" value="HTH_CRP_2"/>
    <property type="match status" value="1"/>
</dbReference>
<dbReference type="AlphaFoldDB" id="A0AAE4RHY3"/>
<dbReference type="RefSeq" id="WP_225325338.1">
    <property type="nucleotide sequence ID" value="NZ_JAEKMV010000033.1"/>
</dbReference>
<evidence type="ECO:0000313" key="3">
    <source>
        <dbReference type="Proteomes" id="UP001187143"/>
    </source>
</evidence>
<name>A0AAE4RHY3_MYCIT</name>
<dbReference type="InterPro" id="IPR036390">
    <property type="entry name" value="WH_DNA-bd_sf"/>
</dbReference>
<dbReference type="GO" id="GO:0003677">
    <property type="term" value="F:DNA binding"/>
    <property type="evidence" value="ECO:0007669"/>
    <property type="project" value="InterPro"/>
</dbReference>
<dbReference type="Proteomes" id="UP001187143">
    <property type="component" value="Unassembled WGS sequence"/>
</dbReference>
<reference evidence="2" key="1">
    <citation type="submission" date="2023-10" db="EMBL/GenBank/DDBJ databases">
        <title>Characterization and genome sequence of Mycobacterium intracellulare ABSURDO, a novel pathogenic isolate with three colony morphotypes that vary in growth and acid-fastness.</title>
        <authorList>
            <person name="Jude B.A."/>
            <person name="Robinson R.T."/>
        </authorList>
    </citation>
    <scope>NUCLEOTIDE SEQUENCE</scope>
    <source>
        <strain evidence="2">ABSURDO Component B</strain>
    </source>
</reference>
<evidence type="ECO:0000313" key="2">
    <source>
        <dbReference type="EMBL" id="MDV7015227.1"/>
    </source>
</evidence>
<organism evidence="2 3">
    <name type="scientific">Mycobacterium intracellulare</name>
    <dbReference type="NCBI Taxonomy" id="1767"/>
    <lineage>
        <taxon>Bacteria</taxon>
        <taxon>Bacillati</taxon>
        <taxon>Actinomycetota</taxon>
        <taxon>Actinomycetes</taxon>
        <taxon>Mycobacteriales</taxon>
        <taxon>Mycobacteriaceae</taxon>
        <taxon>Mycobacterium</taxon>
        <taxon>Mycobacterium avium complex (MAC)</taxon>
    </lineage>
</organism>
<proteinExistence type="predicted"/>
<dbReference type="Pfam" id="PF13545">
    <property type="entry name" value="HTH_Crp_2"/>
    <property type="match status" value="1"/>
</dbReference>